<feature type="compositionally biased region" description="Basic and acidic residues" evidence="7">
    <location>
        <begin position="18"/>
        <end position="33"/>
    </location>
</feature>
<dbReference type="GO" id="GO:0005654">
    <property type="term" value="C:nucleoplasm"/>
    <property type="evidence" value="ECO:0007669"/>
    <property type="project" value="UniProtKB-ARBA"/>
</dbReference>
<dbReference type="Gene3D" id="1.20.5.1500">
    <property type="match status" value="1"/>
</dbReference>
<dbReference type="AlphaFoldDB" id="A0A6M2DE67"/>
<feature type="region of interest" description="Disordered" evidence="7">
    <location>
        <begin position="1"/>
        <end position="51"/>
    </location>
</feature>
<keyword evidence="3" id="KW-0805">Transcription regulation</keyword>
<keyword evidence="4" id="KW-0804">Transcription</keyword>
<dbReference type="GO" id="GO:0010468">
    <property type="term" value="P:regulation of gene expression"/>
    <property type="evidence" value="ECO:0007669"/>
    <property type="project" value="UniProtKB-ARBA"/>
</dbReference>
<dbReference type="SMART" id="SM01401">
    <property type="entry name" value="Sds3"/>
    <property type="match status" value="1"/>
</dbReference>
<evidence type="ECO:0000256" key="6">
    <source>
        <dbReference type="ARBA" id="ARBA00038256"/>
    </source>
</evidence>
<proteinExistence type="inferred from homology"/>
<evidence type="ECO:0000256" key="1">
    <source>
        <dbReference type="ARBA" id="ARBA00004123"/>
    </source>
</evidence>
<evidence type="ECO:0000256" key="2">
    <source>
        <dbReference type="ARBA" id="ARBA00022491"/>
    </source>
</evidence>
<protein>
    <submittedName>
        <fullName evidence="8">Putative component of histone deacetyl</fullName>
    </submittedName>
</protein>
<evidence type="ECO:0000256" key="4">
    <source>
        <dbReference type="ARBA" id="ARBA00023163"/>
    </source>
</evidence>
<dbReference type="Pfam" id="PF08598">
    <property type="entry name" value="Sds3"/>
    <property type="match status" value="1"/>
</dbReference>
<keyword evidence="5" id="KW-0539">Nucleus</keyword>
<comment type="subcellular location">
    <subcellularLocation>
        <location evidence="1">Nucleus</location>
    </subcellularLocation>
</comment>
<evidence type="ECO:0000313" key="8">
    <source>
        <dbReference type="EMBL" id="NOV43930.1"/>
    </source>
</evidence>
<dbReference type="InterPro" id="IPR013907">
    <property type="entry name" value="Sds3"/>
</dbReference>
<comment type="similarity">
    <text evidence="6">Belongs to the BRMS1 family.</text>
</comment>
<name>A0A6M2DE67_XENCH</name>
<evidence type="ECO:0000256" key="5">
    <source>
        <dbReference type="ARBA" id="ARBA00023242"/>
    </source>
</evidence>
<keyword evidence="2" id="KW-0678">Repressor</keyword>
<feature type="compositionally biased region" description="Acidic residues" evidence="7">
    <location>
        <begin position="34"/>
        <end position="51"/>
    </location>
</feature>
<organism evidence="8">
    <name type="scientific">Xenopsylla cheopis</name>
    <name type="common">Oriental rat flea</name>
    <name type="synonym">Pulex cheopis</name>
    <dbReference type="NCBI Taxonomy" id="163159"/>
    <lineage>
        <taxon>Eukaryota</taxon>
        <taxon>Metazoa</taxon>
        <taxon>Ecdysozoa</taxon>
        <taxon>Arthropoda</taxon>
        <taxon>Hexapoda</taxon>
        <taxon>Insecta</taxon>
        <taxon>Pterygota</taxon>
        <taxon>Neoptera</taxon>
        <taxon>Endopterygota</taxon>
        <taxon>Siphonaptera</taxon>
        <taxon>Pulicidae</taxon>
        <taxon>Xenopsyllinae</taxon>
        <taxon>Xenopsylla</taxon>
    </lineage>
</organism>
<sequence>MPSMKGAESDADDMSGAESDRSNSSRAPERDSSAEEVDELESDDSSEMDEVECDRRRKECLEILADLEQQFLAIREQLYKERISHVEWQLLEVKNGRSREYLVPLQRLQENMRIRHEVAGTLKQFRLKNIQHKYAAEEQAARQNFESEKSLAIDLIHEELLEKIRRLEEDRHNVDISWADWNVGSRSSKVRGPGRRKAVTVSGPYIVYMLSEQDILEDWTVIRKALKRTVPT</sequence>
<dbReference type="FunFam" id="1.20.5.1500:FF:000002">
    <property type="entry name" value="breast cancer metastasis-suppressor 1-like protein-A"/>
    <property type="match status" value="1"/>
</dbReference>
<dbReference type="EMBL" id="GIIL01000204">
    <property type="protein sequence ID" value="NOV43930.1"/>
    <property type="molecule type" value="Transcribed_RNA"/>
</dbReference>
<accession>A0A6M2DE67</accession>
<evidence type="ECO:0000256" key="3">
    <source>
        <dbReference type="ARBA" id="ARBA00023015"/>
    </source>
</evidence>
<evidence type="ECO:0000256" key="7">
    <source>
        <dbReference type="SAM" id="MobiDB-lite"/>
    </source>
</evidence>
<dbReference type="PANTHER" id="PTHR21964">
    <property type="entry name" value="BREAST CANCER METASTASIS-SUPPRESSOR 1"/>
    <property type="match status" value="1"/>
</dbReference>
<reference evidence="8" key="1">
    <citation type="submission" date="2020-03" db="EMBL/GenBank/DDBJ databases">
        <title>Transcriptomic Profiling of the Digestive Tract of the Rat Flea, Xenopsylla cheopis, Following Blood Feeding and Infection with Yersinia pestis.</title>
        <authorList>
            <person name="Bland D.M."/>
            <person name="Martens C.A."/>
            <person name="Virtaneva K."/>
            <person name="Kanakabandi K."/>
            <person name="Long D."/>
            <person name="Rosenke R."/>
            <person name="Saturday G.A."/>
            <person name="Hoyt F.H."/>
            <person name="Bruno D.P."/>
            <person name="Ribeiro J.M.C."/>
            <person name="Hinnebusch J."/>
        </authorList>
    </citation>
    <scope>NUCLEOTIDE SEQUENCE</scope>
</reference>